<keyword evidence="4 7" id="KW-1133">Transmembrane helix</keyword>
<dbReference type="Pfam" id="PF07690">
    <property type="entry name" value="MFS_1"/>
    <property type="match status" value="1"/>
</dbReference>
<dbReference type="InterPro" id="IPR036259">
    <property type="entry name" value="MFS_trans_sf"/>
</dbReference>
<dbReference type="Proteomes" id="UP000769157">
    <property type="component" value="Unassembled WGS sequence"/>
</dbReference>
<evidence type="ECO:0008006" key="10">
    <source>
        <dbReference type="Google" id="ProtNLM"/>
    </source>
</evidence>
<feature type="transmembrane region" description="Helical" evidence="7">
    <location>
        <begin position="414"/>
        <end position="434"/>
    </location>
</feature>
<comment type="subcellular location">
    <subcellularLocation>
        <location evidence="1">Membrane</location>
        <topology evidence="1">Multi-pass membrane protein</topology>
    </subcellularLocation>
</comment>
<evidence type="ECO:0000313" key="8">
    <source>
        <dbReference type="EMBL" id="KAH3661535.1"/>
    </source>
</evidence>
<evidence type="ECO:0000256" key="4">
    <source>
        <dbReference type="ARBA" id="ARBA00022989"/>
    </source>
</evidence>
<keyword evidence="5 7" id="KW-0472">Membrane</keyword>
<evidence type="ECO:0000256" key="6">
    <source>
        <dbReference type="SAM" id="MobiDB-lite"/>
    </source>
</evidence>
<comment type="caution">
    <text evidence="8">The sequence shown here is derived from an EMBL/GenBank/DDBJ whole genome shotgun (WGS) entry which is preliminary data.</text>
</comment>
<name>A0A9P8T140_9ASCO</name>
<dbReference type="EMBL" id="JAEUBE010000439">
    <property type="protein sequence ID" value="KAH3661535.1"/>
    <property type="molecule type" value="Genomic_DNA"/>
</dbReference>
<feature type="region of interest" description="Disordered" evidence="6">
    <location>
        <begin position="1"/>
        <end position="31"/>
    </location>
</feature>
<feature type="transmembrane region" description="Helical" evidence="7">
    <location>
        <begin position="151"/>
        <end position="174"/>
    </location>
</feature>
<dbReference type="GO" id="GO:0005886">
    <property type="term" value="C:plasma membrane"/>
    <property type="evidence" value="ECO:0007669"/>
    <property type="project" value="TreeGrafter"/>
</dbReference>
<dbReference type="FunFam" id="1.20.1250.20:FF:000068">
    <property type="entry name" value="MFS general substrate transporter"/>
    <property type="match status" value="1"/>
</dbReference>
<proteinExistence type="predicted"/>
<evidence type="ECO:0000256" key="1">
    <source>
        <dbReference type="ARBA" id="ARBA00004141"/>
    </source>
</evidence>
<dbReference type="GO" id="GO:0022857">
    <property type="term" value="F:transmembrane transporter activity"/>
    <property type="evidence" value="ECO:0007669"/>
    <property type="project" value="InterPro"/>
</dbReference>
<keyword evidence="3 7" id="KW-0812">Transmembrane</keyword>
<reference evidence="8" key="1">
    <citation type="journal article" date="2021" name="Open Biol.">
        <title>Shared evolutionary footprints suggest mitochondrial oxidative damage underlies multiple complex I losses in fungi.</title>
        <authorList>
            <person name="Schikora-Tamarit M.A."/>
            <person name="Marcet-Houben M."/>
            <person name="Nosek J."/>
            <person name="Gabaldon T."/>
        </authorList>
    </citation>
    <scope>NUCLEOTIDE SEQUENCE</scope>
    <source>
        <strain evidence="8">CBS6075</strain>
    </source>
</reference>
<feature type="transmembrane region" description="Helical" evidence="7">
    <location>
        <begin position="330"/>
        <end position="347"/>
    </location>
</feature>
<feature type="transmembrane region" description="Helical" evidence="7">
    <location>
        <begin position="186"/>
        <end position="208"/>
    </location>
</feature>
<gene>
    <name evidence="8" type="ORF">OGAPHI_006383</name>
</gene>
<dbReference type="Gene3D" id="1.20.1250.20">
    <property type="entry name" value="MFS general substrate transporter like domains"/>
    <property type="match status" value="2"/>
</dbReference>
<dbReference type="GeneID" id="70238347"/>
<dbReference type="InterPro" id="IPR011701">
    <property type="entry name" value="MFS"/>
</dbReference>
<dbReference type="AlphaFoldDB" id="A0A9P8T140"/>
<feature type="transmembrane region" description="Helical" evidence="7">
    <location>
        <begin position="126"/>
        <end position="145"/>
    </location>
</feature>
<dbReference type="RefSeq" id="XP_046058648.1">
    <property type="nucleotide sequence ID" value="XM_046207664.1"/>
</dbReference>
<keyword evidence="9" id="KW-1185">Reference proteome</keyword>
<feature type="transmembrane region" description="Helical" evidence="7">
    <location>
        <begin position="220"/>
        <end position="241"/>
    </location>
</feature>
<feature type="transmembrane region" description="Helical" evidence="7">
    <location>
        <begin position="446"/>
        <end position="467"/>
    </location>
</feature>
<dbReference type="PANTHER" id="PTHR43791:SF46">
    <property type="entry name" value="MAJOR FACILITATOR SUPERFAMILY (MFS) PROFILE DOMAIN-CONTAINING PROTEIN-RELATED"/>
    <property type="match status" value="1"/>
</dbReference>
<accession>A0A9P8T140</accession>
<evidence type="ECO:0000256" key="3">
    <source>
        <dbReference type="ARBA" id="ARBA00022692"/>
    </source>
</evidence>
<sequence>MSSVPSEEKKYDLDELALSDGGSTPALALSDSEKDEAVKQLAEEYNVNQKSLMWKIDLCVVPPFCLLYFLAFLDRVNISNAKVYGMQTSLGLHGEQFNTALTVFFVPYVIFEVVSNYCLKIVKPHLWMSMMIVLFGVVTLATGFVKNFGGLVATRVILGFCEAGSFPGIFYIMANFYSKSEAQRRFSIFFSCTSVAGGCGGAIAYRIYDLNGVHGLEAWQWIYIIEGTFSAGLGFLLYFLITDFPEDAKFLKSNEVKFLKKKLEIYSGNSGFEVKQTVKDVLEVFKDPMLYLGALIYFCLVIPSYSYAYFAPTIIKLLGYTAMDAQAHSIYPWLCSLGFSIILAFASDFHKFRLPYAVVAACVAIAGLSMILAGGEHYHVKYGGCFLVACGLYSSMPIVVCWISLNFSGHIRKAVGTAFVVGFGNIGGIIASFIFPDKESPDYVKGLGICIGFTGLAIVFMFLYYGLLVTRNHKKLTATSLAKWESYDERTRIMKGDLNPYFRYLY</sequence>
<evidence type="ECO:0000256" key="2">
    <source>
        <dbReference type="ARBA" id="ARBA00022448"/>
    </source>
</evidence>
<dbReference type="FunFam" id="1.20.1250.20:FF:000057">
    <property type="entry name" value="MFS general substrate transporter"/>
    <property type="match status" value="1"/>
</dbReference>
<protein>
    <recommendedName>
        <fullName evidence="10">High-affinity nicotinic acid transporter</fullName>
    </recommendedName>
</protein>
<evidence type="ECO:0000256" key="5">
    <source>
        <dbReference type="ARBA" id="ARBA00023136"/>
    </source>
</evidence>
<evidence type="ECO:0000313" key="9">
    <source>
        <dbReference type="Proteomes" id="UP000769157"/>
    </source>
</evidence>
<evidence type="ECO:0000256" key="7">
    <source>
        <dbReference type="SAM" id="Phobius"/>
    </source>
</evidence>
<keyword evidence="2" id="KW-0813">Transport</keyword>
<reference evidence="8" key="2">
    <citation type="submission" date="2021-01" db="EMBL/GenBank/DDBJ databases">
        <authorList>
            <person name="Schikora-Tamarit M.A."/>
        </authorList>
    </citation>
    <scope>NUCLEOTIDE SEQUENCE</scope>
    <source>
        <strain evidence="8">CBS6075</strain>
    </source>
</reference>
<feature type="transmembrane region" description="Helical" evidence="7">
    <location>
        <begin position="98"/>
        <end position="119"/>
    </location>
</feature>
<feature type="transmembrane region" description="Helical" evidence="7">
    <location>
        <begin position="386"/>
        <end position="407"/>
    </location>
</feature>
<feature type="transmembrane region" description="Helical" evidence="7">
    <location>
        <begin position="354"/>
        <end position="374"/>
    </location>
</feature>
<feature type="transmembrane region" description="Helical" evidence="7">
    <location>
        <begin position="58"/>
        <end position="78"/>
    </location>
</feature>
<feature type="transmembrane region" description="Helical" evidence="7">
    <location>
        <begin position="289"/>
        <end position="310"/>
    </location>
</feature>
<dbReference type="SUPFAM" id="SSF103473">
    <property type="entry name" value="MFS general substrate transporter"/>
    <property type="match status" value="1"/>
</dbReference>
<feature type="compositionally biased region" description="Basic and acidic residues" evidence="6">
    <location>
        <begin position="1"/>
        <end position="13"/>
    </location>
</feature>
<dbReference type="OrthoDB" id="2985014at2759"/>
<dbReference type="PANTHER" id="PTHR43791">
    <property type="entry name" value="PERMEASE-RELATED"/>
    <property type="match status" value="1"/>
</dbReference>
<organism evidence="8 9">
    <name type="scientific">Ogataea philodendri</name>
    <dbReference type="NCBI Taxonomy" id="1378263"/>
    <lineage>
        <taxon>Eukaryota</taxon>
        <taxon>Fungi</taxon>
        <taxon>Dikarya</taxon>
        <taxon>Ascomycota</taxon>
        <taxon>Saccharomycotina</taxon>
        <taxon>Pichiomycetes</taxon>
        <taxon>Pichiales</taxon>
        <taxon>Pichiaceae</taxon>
        <taxon>Ogataea</taxon>
    </lineage>
</organism>